<evidence type="ECO:0000313" key="2">
    <source>
        <dbReference type="Proteomes" id="UP001500212"/>
    </source>
</evidence>
<accession>A0ABP8TZ47</accession>
<gene>
    <name evidence="1" type="ORF">GCM10023195_82910</name>
</gene>
<dbReference type="EMBL" id="BAABHJ010000040">
    <property type="protein sequence ID" value="GAA4618444.1"/>
    <property type="molecule type" value="Genomic_DNA"/>
</dbReference>
<evidence type="ECO:0000313" key="1">
    <source>
        <dbReference type="EMBL" id="GAA4618444.1"/>
    </source>
</evidence>
<organism evidence="1 2">
    <name type="scientific">Actinoallomurus liliacearum</name>
    <dbReference type="NCBI Taxonomy" id="1080073"/>
    <lineage>
        <taxon>Bacteria</taxon>
        <taxon>Bacillati</taxon>
        <taxon>Actinomycetota</taxon>
        <taxon>Actinomycetes</taxon>
        <taxon>Streptosporangiales</taxon>
        <taxon>Thermomonosporaceae</taxon>
        <taxon>Actinoallomurus</taxon>
    </lineage>
</organism>
<dbReference type="Proteomes" id="UP001500212">
    <property type="component" value="Unassembled WGS sequence"/>
</dbReference>
<proteinExistence type="predicted"/>
<protein>
    <submittedName>
        <fullName evidence="1">Uncharacterized protein</fullName>
    </submittedName>
</protein>
<reference evidence="2" key="1">
    <citation type="journal article" date="2019" name="Int. J. Syst. Evol. Microbiol.">
        <title>The Global Catalogue of Microorganisms (GCM) 10K type strain sequencing project: providing services to taxonomists for standard genome sequencing and annotation.</title>
        <authorList>
            <consortium name="The Broad Institute Genomics Platform"/>
            <consortium name="The Broad Institute Genome Sequencing Center for Infectious Disease"/>
            <person name="Wu L."/>
            <person name="Ma J."/>
        </authorList>
    </citation>
    <scope>NUCLEOTIDE SEQUENCE [LARGE SCALE GENOMIC DNA]</scope>
    <source>
        <strain evidence="2">JCM 17938</strain>
    </source>
</reference>
<comment type="caution">
    <text evidence="1">The sequence shown here is derived from an EMBL/GenBank/DDBJ whole genome shotgun (WGS) entry which is preliminary data.</text>
</comment>
<name>A0ABP8TZ47_9ACTN</name>
<sequence length="87" mass="9893">MAAKIRNSIVLYQPLRDIDGVEIRLHRTVLYASLYRADDDLLVNPHAFGITASNAPVLHIRHVEHDDVASIYVDSFERVWRSAQPLA</sequence>
<keyword evidence="2" id="KW-1185">Reference proteome</keyword>